<dbReference type="InterPro" id="IPR036351">
    <property type="entry name" value="Ribosomal_eL32_sf"/>
</dbReference>
<evidence type="ECO:0000313" key="2">
    <source>
        <dbReference type="Proteomes" id="UP000015106"/>
    </source>
</evidence>
<evidence type="ECO:0000313" key="1">
    <source>
        <dbReference type="EnsemblPlants" id="TuG1812G0700002767.01.T02"/>
    </source>
</evidence>
<accession>A0A8R7V5F3</accession>
<reference evidence="2" key="1">
    <citation type="journal article" date="2013" name="Nature">
        <title>Draft genome of the wheat A-genome progenitor Triticum urartu.</title>
        <authorList>
            <person name="Ling H.Q."/>
            <person name="Zhao S."/>
            <person name="Liu D."/>
            <person name="Wang J."/>
            <person name="Sun H."/>
            <person name="Zhang C."/>
            <person name="Fan H."/>
            <person name="Li D."/>
            <person name="Dong L."/>
            <person name="Tao Y."/>
            <person name="Gao C."/>
            <person name="Wu H."/>
            <person name="Li Y."/>
            <person name="Cui Y."/>
            <person name="Guo X."/>
            <person name="Zheng S."/>
            <person name="Wang B."/>
            <person name="Yu K."/>
            <person name="Liang Q."/>
            <person name="Yang W."/>
            <person name="Lou X."/>
            <person name="Chen J."/>
            <person name="Feng M."/>
            <person name="Jian J."/>
            <person name="Zhang X."/>
            <person name="Luo G."/>
            <person name="Jiang Y."/>
            <person name="Liu J."/>
            <person name="Wang Z."/>
            <person name="Sha Y."/>
            <person name="Zhang B."/>
            <person name="Wu H."/>
            <person name="Tang D."/>
            <person name="Shen Q."/>
            <person name="Xue P."/>
            <person name="Zou S."/>
            <person name="Wang X."/>
            <person name="Liu X."/>
            <person name="Wang F."/>
            <person name="Yang Y."/>
            <person name="An X."/>
            <person name="Dong Z."/>
            <person name="Zhang K."/>
            <person name="Zhang X."/>
            <person name="Luo M.C."/>
            <person name="Dvorak J."/>
            <person name="Tong Y."/>
            <person name="Wang J."/>
            <person name="Yang H."/>
            <person name="Li Z."/>
            <person name="Wang D."/>
            <person name="Zhang A."/>
            <person name="Wang J."/>
        </authorList>
    </citation>
    <scope>NUCLEOTIDE SEQUENCE</scope>
    <source>
        <strain evidence="2">cv. G1812</strain>
    </source>
</reference>
<keyword evidence="2" id="KW-1185">Reference proteome</keyword>
<dbReference type="EnsemblPlants" id="TuG1812G0700002767.01.T02">
    <property type="protein sequence ID" value="TuG1812G0700002767.01.T02"/>
    <property type="gene ID" value="TuG1812G0700002767.01"/>
</dbReference>
<name>A0A8R7V5F3_TRIUA</name>
<reference evidence="1" key="2">
    <citation type="submission" date="2018-03" db="EMBL/GenBank/DDBJ databases">
        <title>The Triticum urartu genome reveals the dynamic nature of wheat genome evolution.</title>
        <authorList>
            <person name="Ling H."/>
            <person name="Ma B."/>
            <person name="Shi X."/>
            <person name="Liu H."/>
            <person name="Dong L."/>
            <person name="Sun H."/>
            <person name="Cao Y."/>
            <person name="Gao Q."/>
            <person name="Zheng S."/>
            <person name="Li Y."/>
            <person name="Yu Y."/>
            <person name="Du H."/>
            <person name="Qi M."/>
            <person name="Li Y."/>
            <person name="Yu H."/>
            <person name="Cui Y."/>
            <person name="Wang N."/>
            <person name="Chen C."/>
            <person name="Wu H."/>
            <person name="Zhao Y."/>
            <person name="Zhang J."/>
            <person name="Li Y."/>
            <person name="Zhou W."/>
            <person name="Zhang B."/>
            <person name="Hu W."/>
            <person name="Eijk M."/>
            <person name="Tang J."/>
            <person name="Witsenboer H."/>
            <person name="Zhao S."/>
            <person name="Li Z."/>
            <person name="Zhang A."/>
            <person name="Wang D."/>
            <person name="Liang C."/>
        </authorList>
    </citation>
    <scope>NUCLEOTIDE SEQUENCE [LARGE SCALE GENOMIC DNA]</scope>
    <source>
        <strain evidence="1">cv. G1812</strain>
    </source>
</reference>
<dbReference type="SUPFAM" id="SSF52042">
    <property type="entry name" value="Ribosomal protein L32e"/>
    <property type="match status" value="1"/>
</dbReference>
<reference evidence="1" key="3">
    <citation type="submission" date="2022-06" db="UniProtKB">
        <authorList>
            <consortium name="EnsemblPlants"/>
        </authorList>
    </citation>
    <scope>IDENTIFICATION</scope>
</reference>
<dbReference type="Proteomes" id="UP000015106">
    <property type="component" value="Chromosome 7"/>
</dbReference>
<protein>
    <submittedName>
        <fullName evidence="1">Uncharacterized protein</fullName>
    </submittedName>
</protein>
<gene>
    <name evidence="1" type="primary">LOC125517987</name>
</gene>
<dbReference type="AlphaFoldDB" id="A0A8R7V5F3"/>
<organism evidence="1 2">
    <name type="scientific">Triticum urartu</name>
    <name type="common">Red wild einkorn</name>
    <name type="synonym">Crithodium urartu</name>
    <dbReference type="NCBI Taxonomy" id="4572"/>
    <lineage>
        <taxon>Eukaryota</taxon>
        <taxon>Viridiplantae</taxon>
        <taxon>Streptophyta</taxon>
        <taxon>Embryophyta</taxon>
        <taxon>Tracheophyta</taxon>
        <taxon>Spermatophyta</taxon>
        <taxon>Magnoliopsida</taxon>
        <taxon>Liliopsida</taxon>
        <taxon>Poales</taxon>
        <taxon>Poaceae</taxon>
        <taxon>BOP clade</taxon>
        <taxon>Pooideae</taxon>
        <taxon>Triticodae</taxon>
        <taxon>Triticeae</taxon>
        <taxon>Triticinae</taxon>
        <taxon>Triticum</taxon>
    </lineage>
</organism>
<sequence>PIRAHVTRVCGGYKDCVALQFHPRRRSSSSSLRVRVRAVRSRRSEMAVPLLTKKIVKKRVKHFKRAHSDRYIGLKVSTSSPRPLCSGYYKCLMF</sequence>
<dbReference type="Gramene" id="TuG1812G0700002767.01.T02">
    <property type="protein sequence ID" value="TuG1812G0700002767.01.T02"/>
    <property type="gene ID" value="TuG1812G0700002767.01"/>
</dbReference>
<proteinExistence type="predicted"/>